<keyword evidence="2" id="KW-1185">Reference proteome</keyword>
<sequence>MTIDYRDQLNPNLNSDGFDIIRVFLNRNANILKSSFKLVVHNEI</sequence>
<gene>
    <name evidence="1" type="ORF">HMPREF9103_00242</name>
</gene>
<name>G9ZKJ4_9LACO</name>
<dbReference type="EMBL" id="AGEY01000012">
    <property type="protein sequence ID" value="EHM01123.1"/>
    <property type="molecule type" value="Genomic_DNA"/>
</dbReference>
<dbReference type="Proteomes" id="UP000004625">
    <property type="component" value="Unassembled WGS sequence"/>
</dbReference>
<accession>G9ZKJ4</accession>
<protein>
    <submittedName>
        <fullName evidence="1">Uncharacterized protein</fullName>
    </submittedName>
</protein>
<evidence type="ECO:0000313" key="2">
    <source>
        <dbReference type="Proteomes" id="UP000004625"/>
    </source>
</evidence>
<reference evidence="1 2" key="1">
    <citation type="submission" date="2011-09" db="EMBL/GenBank/DDBJ databases">
        <authorList>
            <person name="Weinstock G."/>
            <person name="Sodergren E."/>
            <person name="Clifton S."/>
            <person name="Fulton L."/>
            <person name="Fulton B."/>
            <person name="Courtney L."/>
            <person name="Fronick C."/>
            <person name="Harrison M."/>
            <person name="Strong C."/>
            <person name="Farmer C."/>
            <person name="Delahaunty K."/>
            <person name="Markovic C."/>
            <person name="Hall O."/>
            <person name="Minx P."/>
            <person name="Tomlinson C."/>
            <person name="Mitreva M."/>
            <person name="Hou S."/>
            <person name="Chen J."/>
            <person name="Wollam A."/>
            <person name="Pepin K.H."/>
            <person name="Johnson M."/>
            <person name="Bhonagiri V."/>
            <person name="Zhang X."/>
            <person name="Suruliraj S."/>
            <person name="Warren W."/>
            <person name="Chinwalla A."/>
            <person name="Mardis E.R."/>
            <person name="Wilson R.K."/>
        </authorList>
    </citation>
    <scope>NUCLEOTIDE SEQUENCE [LARGE SCALE GENOMIC DNA]</scope>
    <source>
        <strain evidence="1 2">F0439</strain>
    </source>
</reference>
<comment type="caution">
    <text evidence="1">The sequence shown here is derived from an EMBL/GenBank/DDBJ whole genome shotgun (WGS) entry which is preliminary data.</text>
</comment>
<evidence type="ECO:0000313" key="1">
    <source>
        <dbReference type="EMBL" id="EHM01123.1"/>
    </source>
</evidence>
<dbReference type="HOGENOM" id="CLU_3217906_0_0_9"/>
<proteinExistence type="predicted"/>
<organism evidence="1 2">
    <name type="scientific">Lentilactobacillus parafarraginis F0439</name>
    <dbReference type="NCBI Taxonomy" id="797515"/>
    <lineage>
        <taxon>Bacteria</taxon>
        <taxon>Bacillati</taxon>
        <taxon>Bacillota</taxon>
        <taxon>Bacilli</taxon>
        <taxon>Lactobacillales</taxon>
        <taxon>Lactobacillaceae</taxon>
        <taxon>Lentilactobacillus</taxon>
    </lineage>
</organism>
<dbReference type="AlphaFoldDB" id="G9ZKJ4"/>